<dbReference type="Proteomes" id="UP000825701">
    <property type="component" value="Chromosome"/>
</dbReference>
<evidence type="ECO:0000313" key="1">
    <source>
        <dbReference type="EMBL" id="QZN99652.1"/>
    </source>
</evidence>
<dbReference type="RefSeq" id="WP_261402745.1">
    <property type="nucleotide sequence ID" value="NZ_CP081869.1"/>
</dbReference>
<reference evidence="1" key="1">
    <citation type="submission" date="2021-08" db="EMBL/GenBank/DDBJ databases">
        <authorList>
            <person name="Zhang H."/>
            <person name="Xu M."/>
            <person name="Yu Z."/>
            <person name="Yang L."/>
            <person name="Cai Y."/>
        </authorList>
    </citation>
    <scope>NUCLEOTIDE SEQUENCE</scope>
    <source>
        <strain evidence="1">CHL1</strain>
    </source>
</reference>
<dbReference type="KEGG" id="cmet:K6K41_23635"/>
<keyword evidence="2" id="KW-1185">Reference proteome</keyword>
<organism evidence="1 2">
    <name type="scientific">Chenggangzhangella methanolivorans</name>
    <dbReference type="NCBI Taxonomy" id="1437009"/>
    <lineage>
        <taxon>Bacteria</taxon>
        <taxon>Pseudomonadati</taxon>
        <taxon>Pseudomonadota</taxon>
        <taxon>Alphaproteobacteria</taxon>
        <taxon>Hyphomicrobiales</taxon>
        <taxon>Methylopilaceae</taxon>
        <taxon>Chenggangzhangella</taxon>
    </lineage>
</organism>
<evidence type="ECO:0000313" key="2">
    <source>
        <dbReference type="Proteomes" id="UP000825701"/>
    </source>
</evidence>
<gene>
    <name evidence="1" type="ORF">K6K41_23635</name>
</gene>
<protein>
    <submittedName>
        <fullName evidence="1">Uncharacterized protein</fullName>
    </submittedName>
</protein>
<dbReference type="EMBL" id="CP081869">
    <property type="protein sequence ID" value="QZN99652.1"/>
    <property type="molecule type" value="Genomic_DNA"/>
</dbReference>
<accession>A0A9E6RAI3</accession>
<name>A0A9E6RAI3_9HYPH</name>
<proteinExistence type="predicted"/>
<sequence length="134" mass="15335">MEATVMTTDDRKVARSLALSHDWHQRMVADFPELFAPGFGFECLGGWRFLLREMCKRIMLLAPEDREWTMFSQVKEKFGTLRAYHAGGPRVDEIVDWAEEASERTCDVCGRPGSLRNSGGWYATRCDDHDGWTG</sequence>
<dbReference type="AlphaFoldDB" id="A0A9E6RAI3"/>